<dbReference type="Gene3D" id="3.40.630.30">
    <property type="match status" value="1"/>
</dbReference>
<feature type="domain" description="N-acetyltransferase" evidence="2">
    <location>
        <begin position="1"/>
        <end position="131"/>
    </location>
</feature>
<keyword evidence="4" id="KW-1185">Reference proteome</keyword>
<evidence type="ECO:0000256" key="1">
    <source>
        <dbReference type="SAM" id="MobiDB-lite"/>
    </source>
</evidence>
<dbReference type="EMBL" id="BAABHF010000009">
    <property type="protein sequence ID" value="GAA4483967.1"/>
    <property type="molecule type" value="Genomic_DNA"/>
</dbReference>
<proteinExistence type="predicted"/>
<evidence type="ECO:0000313" key="3">
    <source>
        <dbReference type="EMBL" id="GAA4483967.1"/>
    </source>
</evidence>
<organism evidence="3 4">
    <name type="scientific">Actinoallomurus oryzae</name>
    <dbReference type="NCBI Taxonomy" id="502180"/>
    <lineage>
        <taxon>Bacteria</taxon>
        <taxon>Bacillati</taxon>
        <taxon>Actinomycetota</taxon>
        <taxon>Actinomycetes</taxon>
        <taxon>Streptosporangiales</taxon>
        <taxon>Thermomonosporaceae</taxon>
        <taxon>Actinoallomurus</taxon>
    </lineage>
</organism>
<dbReference type="PROSITE" id="PS51186">
    <property type="entry name" value="GNAT"/>
    <property type="match status" value="1"/>
</dbReference>
<evidence type="ECO:0000259" key="2">
    <source>
        <dbReference type="PROSITE" id="PS51186"/>
    </source>
</evidence>
<dbReference type="Pfam" id="PF13508">
    <property type="entry name" value="Acetyltransf_7"/>
    <property type="match status" value="1"/>
</dbReference>
<dbReference type="Proteomes" id="UP001500503">
    <property type="component" value="Unassembled WGS sequence"/>
</dbReference>
<reference evidence="4" key="1">
    <citation type="journal article" date="2019" name="Int. J. Syst. Evol. Microbiol.">
        <title>The Global Catalogue of Microorganisms (GCM) 10K type strain sequencing project: providing services to taxonomists for standard genome sequencing and annotation.</title>
        <authorList>
            <consortium name="The Broad Institute Genomics Platform"/>
            <consortium name="The Broad Institute Genome Sequencing Center for Infectious Disease"/>
            <person name="Wu L."/>
            <person name="Ma J."/>
        </authorList>
    </citation>
    <scope>NUCLEOTIDE SEQUENCE [LARGE SCALE GENOMIC DNA]</scope>
    <source>
        <strain evidence="4">JCM 17933</strain>
    </source>
</reference>
<sequence>MYVRGAADGDLRAIAKIALANDDGDGADPRYVAHLRAHGRFLVAATDGTVEGYGAVRHLGGLTLLCDLFVDPARHGGGTGRRLLDAAFDADGERSTFASRDPRAMSLYVRYGMVPRWPLLYLEGPPSFDGPAGGGGQAEAVPAAVAAAAERELNGRDRSADYAFWAATPGSTGLLVRDGHAVAAAGIAGSDRLFHLVTADGADPVATLRAALATFTAARVRLCLPGPHPALPSLLDARWRIEDADQHMSSRPDLLRPTDVLSSSLA</sequence>
<accession>A0ABP8PCE2</accession>
<protein>
    <recommendedName>
        <fullName evidence="2">N-acetyltransferase domain-containing protein</fullName>
    </recommendedName>
</protein>
<dbReference type="InterPro" id="IPR016181">
    <property type="entry name" value="Acyl_CoA_acyltransferase"/>
</dbReference>
<feature type="region of interest" description="Disordered" evidence="1">
    <location>
        <begin position="246"/>
        <end position="266"/>
    </location>
</feature>
<dbReference type="InterPro" id="IPR000182">
    <property type="entry name" value="GNAT_dom"/>
</dbReference>
<dbReference type="CDD" id="cd04301">
    <property type="entry name" value="NAT_SF"/>
    <property type="match status" value="1"/>
</dbReference>
<evidence type="ECO:0000313" key="4">
    <source>
        <dbReference type="Proteomes" id="UP001500503"/>
    </source>
</evidence>
<comment type="caution">
    <text evidence="3">The sequence shown here is derived from an EMBL/GenBank/DDBJ whole genome shotgun (WGS) entry which is preliminary data.</text>
</comment>
<feature type="compositionally biased region" description="Basic and acidic residues" evidence="1">
    <location>
        <begin position="246"/>
        <end position="256"/>
    </location>
</feature>
<dbReference type="RefSeq" id="WP_345457114.1">
    <property type="nucleotide sequence ID" value="NZ_BAABHF010000009.1"/>
</dbReference>
<gene>
    <name evidence="3" type="ORF">GCM10023191_006410</name>
</gene>
<name>A0ABP8PCE2_9ACTN</name>
<dbReference type="SUPFAM" id="SSF55729">
    <property type="entry name" value="Acyl-CoA N-acyltransferases (Nat)"/>
    <property type="match status" value="1"/>
</dbReference>